<dbReference type="AlphaFoldDB" id="A0A5B7CNV6"/>
<protein>
    <submittedName>
        <fullName evidence="1">Uncharacterized protein</fullName>
    </submittedName>
</protein>
<sequence length="37" mass="4363">MEKSAIVLKGLKRVKRINEGNMSKVYNKKRTWVKDIT</sequence>
<evidence type="ECO:0000313" key="2">
    <source>
        <dbReference type="Proteomes" id="UP000324222"/>
    </source>
</evidence>
<keyword evidence="2" id="KW-1185">Reference proteome</keyword>
<reference evidence="1 2" key="1">
    <citation type="submission" date="2019-05" db="EMBL/GenBank/DDBJ databases">
        <title>Another draft genome of Portunus trituberculatus and its Hox gene families provides insights of decapod evolution.</title>
        <authorList>
            <person name="Jeong J.-H."/>
            <person name="Song I."/>
            <person name="Kim S."/>
            <person name="Choi T."/>
            <person name="Kim D."/>
            <person name="Ryu S."/>
            <person name="Kim W."/>
        </authorList>
    </citation>
    <scope>NUCLEOTIDE SEQUENCE [LARGE SCALE GENOMIC DNA]</scope>
    <source>
        <tissue evidence="1">Muscle</tissue>
    </source>
</reference>
<dbReference type="Proteomes" id="UP000324222">
    <property type="component" value="Unassembled WGS sequence"/>
</dbReference>
<comment type="caution">
    <text evidence="1">The sequence shown here is derived from an EMBL/GenBank/DDBJ whole genome shotgun (WGS) entry which is preliminary data.</text>
</comment>
<dbReference type="EMBL" id="VSRR010000098">
    <property type="protein sequence ID" value="MPC10056.1"/>
    <property type="molecule type" value="Genomic_DNA"/>
</dbReference>
<name>A0A5B7CNV6_PORTR</name>
<gene>
    <name evidence="1" type="ORF">E2C01_002682</name>
</gene>
<organism evidence="1 2">
    <name type="scientific">Portunus trituberculatus</name>
    <name type="common">Swimming crab</name>
    <name type="synonym">Neptunus trituberculatus</name>
    <dbReference type="NCBI Taxonomy" id="210409"/>
    <lineage>
        <taxon>Eukaryota</taxon>
        <taxon>Metazoa</taxon>
        <taxon>Ecdysozoa</taxon>
        <taxon>Arthropoda</taxon>
        <taxon>Crustacea</taxon>
        <taxon>Multicrustacea</taxon>
        <taxon>Malacostraca</taxon>
        <taxon>Eumalacostraca</taxon>
        <taxon>Eucarida</taxon>
        <taxon>Decapoda</taxon>
        <taxon>Pleocyemata</taxon>
        <taxon>Brachyura</taxon>
        <taxon>Eubrachyura</taxon>
        <taxon>Portunoidea</taxon>
        <taxon>Portunidae</taxon>
        <taxon>Portuninae</taxon>
        <taxon>Portunus</taxon>
    </lineage>
</organism>
<proteinExistence type="predicted"/>
<accession>A0A5B7CNV6</accession>
<evidence type="ECO:0000313" key="1">
    <source>
        <dbReference type="EMBL" id="MPC10056.1"/>
    </source>
</evidence>